<dbReference type="AlphaFoldDB" id="A0A0L6VEH9"/>
<proteinExistence type="predicted"/>
<dbReference type="VEuPathDB" id="FungiDB:VP01_1792g7"/>
<dbReference type="Proteomes" id="UP000037035">
    <property type="component" value="Unassembled WGS sequence"/>
</dbReference>
<gene>
    <name evidence="1" type="ORF">VP01_1792g7</name>
</gene>
<organism evidence="1 2">
    <name type="scientific">Puccinia sorghi</name>
    <dbReference type="NCBI Taxonomy" id="27349"/>
    <lineage>
        <taxon>Eukaryota</taxon>
        <taxon>Fungi</taxon>
        <taxon>Dikarya</taxon>
        <taxon>Basidiomycota</taxon>
        <taxon>Pucciniomycotina</taxon>
        <taxon>Pucciniomycetes</taxon>
        <taxon>Pucciniales</taxon>
        <taxon>Pucciniaceae</taxon>
        <taxon>Puccinia</taxon>
    </lineage>
</organism>
<accession>A0A0L6VEH9</accession>
<name>A0A0L6VEH9_9BASI</name>
<comment type="caution">
    <text evidence="1">The sequence shown here is derived from an EMBL/GenBank/DDBJ whole genome shotgun (WGS) entry which is preliminary data.</text>
</comment>
<protein>
    <submittedName>
        <fullName evidence="1">Uncharacterized protein</fullName>
    </submittedName>
</protein>
<keyword evidence="2" id="KW-1185">Reference proteome</keyword>
<sequence length="130" mass="14861">MNCLHLFWTASTFEPGRCPYHGFCGHLKPHGSNLYPFISCNTRPRNIPPFGDFHTKGSGSFPQAKSGNVTFCRGKYEEVPDKKDSMANGMLLMMHKASKQSAEMMQEDLRLREEAHLDEKRESKVRLKQV</sequence>
<evidence type="ECO:0000313" key="1">
    <source>
        <dbReference type="EMBL" id="KNZ59163.1"/>
    </source>
</evidence>
<dbReference type="EMBL" id="LAVV01006606">
    <property type="protein sequence ID" value="KNZ59163.1"/>
    <property type="molecule type" value="Genomic_DNA"/>
</dbReference>
<evidence type="ECO:0000313" key="2">
    <source>
        <dbReference type="Proteomes" id="UP000037035"/>
    </source>
</evidence>
<reference evidence="1 2" key="1">
    <citation type="submission" date="2015-08" db="EMBL/GenBank/DDBJ databases">
        <title>Next Generation Sequencing and Analysis of the Genome of Puccinia sorghi L Schw, the Causal Agent of Maize Common Rust.</title>
        <authorList>
            <person name="Rochi L."/>
            <person name="Burguener G."/>
            <person name="Darino M."/>
            <person name="Turjanski A."/>
            <person name="Kreff E."/>
            <person name="Dieguez M.J."/>
            <person name="Sacco F."/>
        </authorList>
    </citation>
    <scope>NUCLEOTIDE SEQUENCE [LARGE SCALE GENOMIC DNA]</scope>
    <source>
        <strain evidence="1 2">RO10H11247</strain>
    </source>
</reference>